<protein>
    <submittedName>
        <fullName evidence="1">Uncharacterized protein</fullName>
    </submittedName>
</protein>
<reference evidence="2" key="1">
    <citation type="submission" date="2014-09" db="EMBL/GenBank/DDBJ databases">
        <authorList>
            <person name="Sharma Rahul"/>
            <person name="Thines Marco"/>
        </authorList>
    </citation>
    <scope>NUCLEOTIDE SEQUENCE [LARGE SCALE GENOMIC DNA]</scope>
</reference>
<sequence>MSILLLTKETVSDLGEGAMLKFLPIPSSLLDDRELSLFVGDQETEIHLEDASKRHVQGSGQVNTS</sequence>
<organism evidence="1 2">
    <name type="scientific">Plasmopara halstedii</name>
    <name type="common">Downy mildew of sunflower</name>
    <dbReference type="NCBI Taxonomy" id="4781"/>
    <lineage>
        <taxon>Eukaryota</taxon>
        <taxon>Sar</taxon>
        <taxon>Stramenopiles</taxon>
        <taxon>Oomycota</taxon>
        <taxon>Peronosporomycetes</taxon>
        <taxon>Peronosporales</taxon>
        <taxon>Peronosporaceae</taxon>
        <taxon>Plasmopara</taxon>
    </lineage>
</organism>
<proteinExistence type="predicted"/>
<dbReference type="RefSeq" id="XP_024577614.1">
    <property type="nucleotide sequence ID" value="XM_024726993.1"/>
</dbReference>
<evidence type="ECO:0000313" key="1">
    <source>
        <dbReference type="EMBL" id="CEG41245.1"/>
    </source>
</evidence>
<dbReference type="AlphaFoldDB" id="A0A0P1AKX8"/>
<name>A0A0P1AKX8_PLAHL</name>
<evidence type="ECO:0000313" key="2">
    <source>
        <dbReference type="Proteomes" id="UP000054928"/>
    </source>
</evidence>
<dbReference type="GeneID" id="36406661"/>
<accession>A0A0P1AKX8</accession>
<dbReference type="Proteomes" id="UP000054928">
    <property type="component" value="Unassembled WGS sequence"/>
</dbReference>
<dbReference type="EMBL" id="CCYD01000553">
    <property type="protein sequence ID" value="CEG41245.1"/>
    <property type="molecule type" value="Genomic_DNA"/>
</dbReference>
<keyword evidence="2" id="KW-1185">Reference proteome</keyword>